<dbReference type="Proteomes" id="UP000799436">
    <property type="component" value="Unassembled WGS sequence"/>
</dbReference>
<keyword evidence="1" id="KW-0472">Membrane</keyword>
<evidence type="ECO:0000313" key="3">
    <source>
        <dbReference type="Proteomes" id="UP000799436"/>
    </source>
</evidence>
<sequence length="149" mass="16557">MPSVHAFGATGSRYSISLVWWCLFVLFDVACAVVLVRALLGFACLMVVRVARLGCESMRSQSHCPGCGNERIEVSLKSGEVETLLTCARVSLQCRVLCLPCSPLCWSSALSSGHTRVCPVSAERPHAPRRFKHNVRLIATLRWKLWRAR</sequence>
<protein>
    <submittedName>
        <fullName evidence="2">Uncharacterized protein</fullName>
    </submittedName>
</protein>
<evidence type="ECO:0000256" key="1">
    <source>
        <dbReference type="SAM" id="Phobius"/>
    </source>
</evidence>
<gene>
    <name evidence="2" type="ORF">EJ03DRAFT_34924</name>
</gene>
<proteinExistence type="predicted"/>
<dbReference type="EMBL" id="ML995933">
    <property type="protein sequence ID" value="KAF2764223.1"/>
    <property type="molecule type" value="Genomic_DNA"/>
</dbReference>
<keyword evidence="1" id="KW-0812">Transmembrane</keyword>
<accession>A0A6G1KU74</accession>
<dbReference type="AlphaFoldDB" id="A0A6G1KU74"/>
<evidence type="ECO:0000313" key="2">
    <source>
        <dbReference type="EMBL" id="KAF2764223.1"/>
    </source>
</evidence>
<feature type="transmembrane region" description="Helical" evidence="1">
    <location>
        <begin position="18"/>
        <end position="51"/>
    </location>
</feature>
<keyword evidence="1" id="KW-1133">Transmembrane helix</keyword>
<keyword evidence="3" id="KW-1185">Reference proteome</keyword>
<organism evidence="2 3">
    <name type="scientific">Teratosphaeria nubilosa</name>
    <dbReference type="NCBI Taxonomy" id="161662"/>
    <lineage>
        <taxon>Eukaryota</taxon>
        <taxon>Fungi</taxon>
        <taxon>Dikarya</taxon>
        <taxon>Ascomycota</taxon>
        <taxon>Pezizomycotina</taxon>
        <taxon>Dothideomycetes</taxon>
        <taxon>Dothideomycetidae</taxon>
        <taxon>Mycosphaerellales</taxon>
        <taxon>Teratosphaeriaceae</taxon>
        <taxon>Teratosphaeria</taxon>
    </lineage>
</organism>
<reference evidence="2" key="1">
    <citation type="journal article" date="2020" name="Stud. Mycol.">
        <title>101 Dothideomycetes genomes: a test case for predicting lifestyles and emergence of pathogens.</title>
        <authorList>
            <person name="Haridas S."/>
            <person name="Albert R."/>
            <person name="Binder M."/>
            <person name="Bloem J."/>
            <person name="Labutti K."/>
            <person name="Salamov A."/>
            <person name="Andreopoulos B."/>
            <person name="Baker S."/>
            <person name="Barry K."/>
            <person name="Bills G."/>
            <person name="Bluhm B."/>
            <person name="Cannon C."/>
            <person name="Castanera R."/>
            <person name="Culley D."/>
            <person name="Daum C."/>
            <person name="Ezra D."/>
            <person name="Gonzalez J."/>
            <person name="Henrissat B."/>
            <person name="Kuo A."/>
            <person name="Liang C."/>
            <person name="Lipzen A."/>
            <person name="Lutzoni F."/>
            <person name="Magnuson J."/>
            <person name="Mondo S."/>
            <person name="Nolan M."/>
            <person name="Ohm R."/>
            <person name="Pangilinan J."/>
            <person name="Park H.-J."/>
            <person name="Ramirez L."/>
            <person name="Alfaro M."/>
            <person name="Sun H."/>
            <person name="Tritt A."/>
            <person name="Yoshinaga Y."/>
            <person name="Zwiers L.-H."/>
            <person name="Turgeon B."/>
            <person name="Goodwin S."/>
            <person name="Spatafora J."/>
            <person name="Crous P."/>
            <person name="Grigoriev I."/>
        </authorList>
    </citation>
    <scope>NUCLEOTIDE SEQUENCE</scope>
    <source>
        <strain evidence="2">CBS 116005</strain>
    </source>
</reference>
<name>A0A6G1KU74_9PEZI</name>